<feature type="compositionally biased region" description="Low complexity" evidence="1">
    <location>
        <begin position="192"/>
        <end position="203"/>
    </location>
</feature>
<protein>
    <submittedName>
        <fullName evidence="2">Uncharacterized protein</fullName>
    </submittedName>
</protein>
<evidence type="ECO:0000256" key="1">
    <source>
        <dbReference type="SAM" id="MobiDB-lite"/>
    </source>
</evidence>
<evidence type="ECO:0000313" key="3">
    <source>
        <dbReference type="Proteomes" id="UP000499080"/>
    </source>
</evidence>
<sequence>MPSNDRYSSASNGNQPTITRTVTKSVVPVGSTDLVDPDVVFTKKHDEYRNTSKNYVGMPEKSLKGFYEQQNKQEWTTSKRVVNHKTKQVETRVQRQLVMEDGRIIADSGPQVTTKTKEDVRVEESENTDHKSTGDDPPGPGYELVPGATKVISEKTESNQTMTETREENRQMHDESIKDLSGEEIHQRTIISPDDPSFFSPFPGKLTHYSSRSQKIVDKDEVKEVSELKDGEVSTETTRTHHHEEAYDDEVPEEEAEEGMVPERSGETARTIQYYTDPKEFDAVAEKLQEESRRSRHINHRQNDADLPSVTHRWSDNGHFGRHKEITNDVRGETTTRTKSGGNRITIEMSGNRSSPSDLSPRDTMIKDRSRESTLRNRHTSSSWRTEPSPSPPYPPSTPIHNNTLGRSTASPFEVSSSSGSSRSKTPVKTFYLGEDNSYQRDVNSWKKKVNNNSFTDGMSSAYSIGDTNSLGRSNLSGHYGERSDSFCRIPRSKINEPIRYDAFNNGAVYSKVSRNVKTDKNVQVSMSDDDDDSSTLKRRGYRERSLSPPRLGNGRSTTTLPRTIKITQEHAKSPYSTNSLSHSKYYKSTDSLHSPGYSSYYSSNDYGSSNSFRNSSPIYNNGSFHKETRRNDWNSSNFNDSYSTNSKNRTHEIKVHKTNSHDVLTNGTTTRRSKTESPNWYSSSSLKTRKIPTSPPESGYQSPFPPTPPSSPPPRVIKVMNSDHYGSSSSMSPPDSPIHNSTTSIRKKSAYPSGTASRSKSSSDLRMPPLFSPESFSPLTSPLTLKTVGKKSDSTAQKYYRVKPGQDGQSVVVQVRDWSKR</sequence>
<feature type="compositionally biased region" description="Low complexity" evidence="1">
    <location>
        <begin position="769"/>
        <end position="786"/>
    </location>
</feature>
<feature type="region of interest" description="Disordered" evidence="1">
    <location>
        <begin position="190"/>
        <end position="429"/>
    </location>
</feature>
<dbReference type="OrthoDB" id="6605262at2759"/>
<proteinExistence type="predicted"/>
<dbReference type="EMBL" id="BGPR01000857">
    <property type="protein sequence ID" value="GBM38050.1"/>
    <property type="molecule type" value="Genomic_DNA"/>
</dbReference>
<dbReference type="Proteomes" id="UP000499080">
    <property type="component" value="Unassembled WGS sequence"/>
</dbReference>
<feature type="compositionally biased region" description="Polar residues" evidence="1">
    <location>
        <begin position="753"/>
        <end position="765"/>
    </location>
</feature>
<name>A0A4Y2F931_ARAVE</name>
<feature type="compositionally biased region" description="Basic and acidic residues" evidence="1">
    <location>
        <begin position="360"/>
        <end position="375"/>
    </location>
</feature>
<keyword evidence="3" id="KW-1185">Reference proteome</keyword>
<feature type="region of interest" description="Disordered" evidence="1">
    <location>
        <begin position="521"/>
        <end position="581"/>
    </location>
</feature>
<accession>A0A4Y2F931</accession>
<gene>
    <name evidence="2" type="ORF">AVEN_160312_1</name>
</gene>
<feature type="compositionally biased region" description="Basic and acidic residues" evidence="1">
    <location>
        <begin position="215"/>
        <end position="245"/>
    </location>
</feature>
<feature type="compositionally biased region" description="Polar residues" evidence="1">
    <location>
        <begin position="400"/>
        <end position="415"/>
    </location>
</feature>
<feature type="region of interest" description="Disordered" evidence="1">
    <location>
        <begin position="628"/>
        <end position="822"/>
    </location>
</feature>
<feature type="compositionally biased region" description="Acidic residues" evidence="1">
    <location>
        <begin position="246"/>
        <end position="260"/>
    </location>
</feature>
<organism evidence="2 3">
    <name type="scientific">Araneus ventricosus</name>
    <name type="common">Orbweaver spider</name>
    <name type="synonym">Epeira ventricosa</name>
    <dbReference type="NCBI Taxonomy" id="182803"/>
    <lineage>
        <taxon>Eukaryota</taxon>
        <taxon>Metazoa</taxon>
        <taxon>Ecdysozoa</taxon>
        <taxon>Arthropoda</taxon>
        <taxon>Chelicerata</taxon>
        <taxon>Arachnida</taxon>
        <taxon>Araneae</taxon>
        <taxon>Araneomorphae</taxon>
        <taxon>Entelegynae</taxon>
        <taxon>Araneoidea</taxon>
        <taxon>Araneidae</taxon>
        <taxon>Araneus</taxon>
    </lineage>
</organism>
<feature type="region of interest" description="Disordered" evidence="1">
    <location>
        <begin position="107"/>
        <end position="175"/>
    </location>
</feature>
<feature type="compositionally biased region" description="Basic and acidic residues" evidence="1">
    <location>
        <begin position="323"/>
        <end position="336"/>
    </location>
</feature>
<feature type="compositionally biased region" description="Basic and acidic residues" evidence="1">
    <location>
        <begin position="164"/>
        <end position="175"/>
    </location>
</feature>
<dbReference type="AlphaFoldDB" id="A0A4Y2F931"/>
<feature type="compositionally biased region" description="Basic and acidic residues" evidence="1">
    <location>
        <begin position="277"/>
        <end position="293"/>
    </location>
</feature>
<reference evidence="2 3" key="1">
    <citation type="journal article" date="2019" name="Sci. Rep.">
        <title>Orb-weaving spider Araneus ventricosus genome elucidates the spidroin gene catalogue.</title>
        <authorList>
            <person name="Kono N."/>
            <person name="Nakamura H."/>
            <person name="Ohtoshi R."/>
            <person name="Moran D.A.P."/>
            <person name="Shinohara A."/>
            <person name="Yoshida Y."/>
            <person name="Fujiwara M."/>
            <person name="Mori M."/>
            <person name="Tomita M."/>
            <person name="Arakawa K."/>
        </authorList>
    </citation>
    <scope>NUCLEOTIDE SEQUENCE [LARGE SCALE GENOMIC DNA]</scope>
</reference>
<comment type="caution">
    <text evidence="2">The sequence shown here is derived from an EMBL/GenBank/DDBJ whole genome shotgun (WGS) entry which is preliminary data.</text>
</comment>
<feature type="compositionally biased region" description="Polar residues" evidence="1">
    <location>
        <begin position="634"/>
        <end position="648"/>
    </location>
</feature>
<feature type="compositionally biased region" description="Polar residues" evidence="1">
    <location>
        <begin position="337"/>
        <end position="358"/>
    </location>
</feature>
<feature type="region of interest" description="Disordered" evidence="1">
    <location>
        <begin position="1"/>
        <end position="21"/>
    </location>
</feature>
<feature type="compositionally biased region" description="Pro residues" evidence="1">
    <location>
        <begin position="389"/>
        <end position="398"/>
    </location>
</feature>
<feature type="compositionally biased region" description="Basic and acidic residues" evidence="1">
    <location>
        <begin position="115"/>
        <end position="134"/>
    </location>
</feature>
<evidence type="ECO:0000313" key="2">
    <source>
        <dbReference type="EMBL" id="GBM38050.1"/>
    </source>
</evidence>
<feature type="compositionally biased region" description="Polar residues" evidence="1">
    <location>
        <begin position="662"/>
        <end position="687"/>
    </location>
</feature>
<feature type="compositionally biased region" description="Pro residues" evidence="1">
    <location>
        <begin position="704"/>
        <end position="716"/>
    </location>
</feature>